<dbReference type="GO" id="GO:0016887">
    <property type="term" value="F:ATP hydrolysis activity"/>
    <property type="evidence" value="ECO:0007669"/>
    <property type="project" value="TreeGrafter"/>
</dbReference>
<dbReference type="SUPFAM" id="SSF52374">
    <property type="entry name" value="Nucleotidylyl transferase"/>
    <property type="match status" value="1"/>
</dbReference>
<dbReference type="Gene3D" id="3.40.50.620">
    <property type="entry name" value="HUPs"/>
    <property type="match status" value="1"/>
</dbReference>
<evidence type="ECO:0000313" key="2">
    <source>
        <dbReference type="EMBL" id="VGO18052.1"/>
    </source>
</evidence>
<dbReference type="GO" id="GO:0000309">
    <property type="term" value="F:nicotinamide-nucleotide adenylyltransferase activity"/>
    <property type="evidence" value="ECO:0007669"/>
    <property type="project" value="TreeGrafter"/>
</dbReference>
<name>A0A6C2UCY3_9BACT</name>
<dbReference type="EMBL" id="CAAHFH010000001">
    <property type="protein sequence ID" value="VGO18052.1"/>
    <property type="molecule type" value="Genomic_DNA"/>
</dbReference>
<dbReference type="InterPro" id="IPR014729">
    <property type="entry name" value="Rossmann-like_a/b/a_fold"/>
</dbReference>
<evidence type="ECO:0000259" key="1">
    <source>
        <dbReference type="Pfam" id="PF01467"/>
    </source>
</evidence>
<accession>A0A6C2UCY3</accession>
<dbReference type="Pfam" id="PF01467">
    <property type="entry name" value="CTP_transf_like"/>
    <property type="match status" value="1"/>
</dbReference>
<organism evidence="2 3">
    <name type="scientific">Pontiella sulfatireligans</name>
    <dbReference type="NCBI Taxonomy" id="2750658"/>
    <lineage>
        <taxon>Bacteria</taxon>
        <taxon>Pseudomonadati</taxon>
        <taxon>Kiritimatiellota</taxon>
        <taxon>Kiritimatiellia</taxon>
        <taxon>Kiritimatiellales</taxon>
        <taxon>Pontiellaceae</taxon>
        <taxon>Pontiella</taxon>
    </lineage>
</organism>
<protein>
    <recommendedName>
        <fullName evidence="1">Cytidyltransferase-like domain-containing protein</fullName>
    </recommendedName>
</protein>
<sequence>MKDALDQLIEGSLPYILVGRNYFPDKAILFPGSFNPLHKGHQGLLLAAERVSDREGLLELSVTNVDKPPLGIVEVECRLLQLKGMYLAVLTCAPTFAEKAELFPGVWFAMGFDTAVRLLDPKYHDDVSAMLARFQTLETRFVVAGRLHAGKFQGLESINIPSGFEKLFIPIPESLFREDVSSTELRGEIGS</sequence>
<evidence type="ECO:0000313" key="3">
    <source>
        <dbReference type="Proteomes" id="UP000346198"/>
    </source>
</evidence>
<dbReference type="Proteomes" id="UP000346198">
    <property type="component" value="Unassembled WGS sequence"/>
</dbReference>
<dbReference type="AlphaFoldDB" id="A0A6C2UCY3"/>
<dbReference type="PANTHER" id="PTHR31285:SF0">
    <property type="entry name" value="NICOTINAMIDE MONONUCLEOTIDE ADENYLYLTRANSFERASE"/>
    <property type="match status" value="1"/>
</dbReference>
<proteinExistence type="predicted"/>
<gene>
    <name evidence="2" type="ORF">SCARR_00102</name>
</gene>
<keyword evidence="3" id="KW-1185">Reference proteome</keyword>
<reference evidence="2 3" key="1">
    <citation type="submission" date="2019-04" db="EMBL/GenBank/DDBJ databases">
        <authorList>
            <person name="Van Vliet M D."/>
        </authorList>
    </citation>
    <scope>NUCLEOTIDE SEQUENCE [LARGE SCALE GENOMIC DNA]</scope>
    <source>
        <strain evidence="2 3">F21</strain>
    </source>
</reference>
<dbReference type="RefSeq" id="WP_136059587.1">
    <property type="nucleotide sequence ID" value="NZ_CAAHFH010000001.1"/>
</dbReference>
<feature type="domain" description="Cytidyltransferase-like" evidence="1">
    <location>
        <begin position="29"/>
        <end position="186"/>
    </location>
</feature>
<dbReference type="InterPro" id="IPR004821">
    <property type="entry name" value="Cyt_trans-like"/>
</dbReference>
<dbReference type="GO" id="GO:0005737">
    <property type="term" value="C:cytoplasm"/>
    <property type="evidence" value="ECO:0007669"/>
    <property type="project" value="TreeGrafter"/>
</dbReference>
<dbReference type="PANTHER" id="PTHR31285">
    <property type="entry name" value="NICOTINAMIDE MONONUCLEOTIDE ADENYLYLTRANSFERASE"/>
    <property type="match status" value="1"/>
</dbReference>